<comment type="caution">
    <text evidence="4">The sequence shown here is derived from an EMBL/GenBank/DDBJ whole genome shotgun (WGS) entry which is preliminary data.</text>
</comment>
<evidence type="ECO:0000313" key="5">
    <source>
        <dbReference type="Proteomes" id="UP000246132"/>
    </source>
</evidence>
<dbReference type="PANTHER" id="PTHR44051:SF8">
    <property type="entry name" value="GLUTATHIONE S-TRANSFERASE GSTA"/>
    <property type="match status" value="1"/>
</dbReference>
<comment type="similarity">
    <text evidence="1">Belongs to the GST superfamily.</text>
</comment>
<dbReference type="RefSeq" id="WP_109766894.1">
    <property type="nucleotide sequence ID" value="NZ_CP159474.1"/>
</dbReference>
<dbReference type="SFLD" id="SFLDG01150">
    <property type="entry name" value="Main.1:_Beta-like"/>
    <property type="match status" value="1"/>
</dbReference>
<gene>
    <name evidence="4" type="ORF">DEM25_004520</name>
</gene>
<keyword evidence="5" id="KW-1185">Reference proteome</keyword>
<dbReference type="SFLD" id="SFLDG00358">
    <property type="entry name" value="Main_(cytGST)"/>
    <property type="match status" value="1"/>
</dbReference>
<dbReference type="InterPro" id="IPR004046">
    <property type="entry name" value="GST_C"/>
</dbReference>
<dbReference type="SUPFAM" id="SSF47616">
    <property type="entry name" value="GST C-terminal domain-like"/>
    <property type="match status" value="1"/>
</dbReference>
<evidence type="ECO:0000256" key="1">
    <source>
        <dbReference type="RuleBase" id="RU003494"/>
    </source>
</evidence>
<reference evidence="4 5" key="1">
    <citation type="journal article" date="2018" name="Int. J. Syst. Bacteriol.">
        <title>Oceaniradius stylonemae gen. nov., sp. nov., isolated from a red alga, Stylonema cornu-cervi.</title>
        <authorList>
            <person name="Jeong S."/>
        </authorList>
    </citation>
    <scope>NUCLEOTIDE SEQUENCE [LARGE SCALE GENOMIC DNA]</scope>
    <source>
        <strain evidence="4 5">StC1</strain>
    </source>
</reference>
<protein>
    <submittedName>
        <fullName evidence="4">Glutathione S-transferase family protein</fullName>
    </submittedName>
</protein>
<dbReference type="AlphaFoldDB" id="A0A3A8AB73"/>
<evidence type="ECO:0000313" key="4">
    <source>
        <dbReference type="EMBL" id="RKF07125.1"/>
    </source>
</evidence>
<evidence type="ECO:0000259" key="3">
    <source>
        <dbReference type="PROSITE" id="PS50405"/>
    </source>
</evidence>
<keyword evidence="4" id="KW-0808">Transferase</keyword>
<dbReference type="Pfam" id="PF00043">
    <property type="entry name" value="GST_C"/>
    <property type="match status" value="1"/>
</dbReference>
<dbReference type="EMBL" id="QFWV02000004">
    <property type="protein sequence ID" value="RKF07125.1"/>
    <property type="molecule type" value="Genomic_DNA"/>
</dbReference>
<dbReference type="CDD" id="cd03056">
    <property type="entry name" value="GST_N_4"/>
    <property type="match status" value="1"/>
</dbReference>
<proteinExistence type="inferred from homology"/>
<dbReference type="Pfam" id="PF02798">
    <property type="entry name" value="GST_N"/>
    <property type="match status" value="1"/>
</dbReference>
<dbReference type="SFLD" id="SFLDS00019">
    <property type="entry name" value="Glutathione_Transferase_(cytos"/>
    <property type="match status" value="1"/>
</dbReference>
<dbReference type="Proteomes" id="UP000246132">
    <property type="component" value="Unassembled WGS sequence"/>
</dbReference>
<feature type="domain" description="GST C-terminal" evidence="3">
    <location>
        <begin position="90"/>
        <end position="216"/>
    </location>
</feature>
<dbReference type="Gene3D" id="1.20.1050.10">
    <property type="match status" value="1"/>
</dbReference>
<dbReference type="Gene3D" id="3.40.30.10">
    <property type="entry name" value="Glutaredoxin"/>
    <property type="match status" value="1"/>
</dbReference>
<dbReference type="PROSITE" id="PS50404">
    <property type="entry name" value="GST_NTER"/>
    <property type="match status" value="1"/>
</dbReference>
<dbReference type="GO" id="GO:0016740">
    <property type="term" value="F:transferase activity"/>
    <property type="evidence" value="ECO:0007669"/>
    <property type="project" value="UniProtKB-KW"/>
</dbReference>
<dbReference type="InterPro" id="IPR036249">
    <property type="entry name" value="Thioredoxin-like_sf"/>
</dbReference>
<dbReference type="InterPro" id="IPR036282">
    <property type="entry name" value="Glutathione-S-Trfase_C_sf"/>
</dbReference>
<dbReference type="OrthoDB" id="9810080at2"/>
<organism evidence="4 5">
    <name type="scientific">Oceaniradius stylonematis</name>
    <dbReference type="NCBI Taxonomy" id="2184161"/>
    <lineage>
        <taxon>Bacteria</taxon>
        <taxon>Pseudomonadati</taxon>
        <taxon>Pseudomonadota</taxon>
        <taxon>Alphaproteobacteria</taxon>
        <taxon>Hyphomicrobiales</taxon>
        <taxon>Ahrensiaceae</taxon>
        <taxon>Oceaniradius</taxon>
    </lineage>
</organism>
<dbReference type="SUPFAM" id="SSF52833">
    <property type="entry name" value="Thioredoxin-like"/>
    <property type="match status" value="1"/>
</dbReference>
<sequence length="217" mass="24489">MADFTLYGFWESGNAYKVALMLELNDADWRCQHVAFMTGETRRPEFRAMNVMGEVPVLVHHRDGGDFKVTQSGACLTYLARHFGTYGPQTEAEDYDVLRWLLFDSQKLSGQAGPLRFLRYMAGREEGPETQFMHGRAMSALKVLNAALEGRDWLVGDRPTIADIACQGYLHWPGQIGVTYDELTNIEPWLARIRALPGFKHSEDLMPSGREPETATA</sequence>
<evidence type="ECO:0000259" key="2">
    <source>
        <dbReference type="PROSITE" id="PS50404"/>
    </source>
</evidence>
<name>A0A3A8AB73_9HYPH</name>
<dbReference type="InterPro" id="IPR040079">
    <property type="entry name" value="Glutathione_S-Trfase"/>
</dbReference>
<dbReference type="InterPro" id="IPR010987">
    <property type="entry name" value="Glutathione-S-Trfase_C-like"/>
</dbReference>
<dbReference type="PROSITE" id="PS50405">
    <property type="entry name" value="GST_CTER"/>
    <property type="match status" value="1"/>
</dbReference>
<accession>A0A3A8AB73</accession>
<dbReference type="PANTHER" id="PTHR44051">
    <property type="entry name" value="GLUTATHIONE S-TRANSFERASE-RELATED"/>
    <property type="match status" value="1"/>
</dbReference>
<dbReference type="InterPro" id="IPR004045">
    <property type="entry name" value="Glutathione_S-Trfase_N"/>
</dbReference>
<feature type="domain" description="GST N-terminal" evidence="2">
    <location>
        <begin position="2"/>
        <end position="87"/>
    </location>
</feature>